<comment type="caution">
    <text evidence="1">The sequence shown here is derived from an EMBL/GenBank/DDBJ whole genome shotgun (WGS) entry which is preliminary data.</text>
</comment>
<proteinExistence type="predicted"/>
<evidence type="ECO:0000313" key="2">
    <source>
        <dbReference type="Proteomes" id="UP000266841"/>
    </source>
</evidence>
<dbReference type="Proteomes" id="UP000266841">
    <property type="component" value="Unassembled WGS sequence"/>
</dbReference>
<gene>
    <name evidence="1" type="ORF">THAOC_31513</name>
</gene>
<organism evidence="1 2">
    <name type="scientific">Thalassiosira oceanica</name>
    <name type="common">Marine diatom</name>
    <dbReference type="NCBI Taxonomy" id="159749"/>
    <lineage>
        <taxon>Eukaryota</taxon>
        <taxon>Sar</taxon>
        <taxon>Stramenopiles</taxon>
        <taxon>Ochrophyta</taxon>
        <taxon>Bacillariophyta</taxon>
        <taxon>Coscinodiscophyceae</taxon>
        <taxon>Thalassiosirophycidae</taxon>
        <taxon>Thalassiosirales</taxon>
        <taxon>Thalassiosiraceae</taxon>
        <taxon>Thalassiosira</taxon>
    </lineage>
</organism>
<name>K0R7Y9_THAOC</name>
<dbReference type="EMBL" id="AGNL01044628">
    <property type="protein sequence ID" value="EJK49593.1"/>
    <property type="molecule type" value="Genomic_DNA"/>
</dbReference>
<feature type="non-terminal residue" evidence="1">
    <location>
        <position position="1"/>
    </location>
</feature>
<keyword evidence="2" id="KW-1185">Reference proteome</keyword>
<dbReference type="AlphaFoldDB" id="K0R7Y9"/>
<reference evidence="1 2" key="1">
    <citation type="journal article" date="2012" name="Genome Biol.">
        <title>Genome and low-iron response of an oceanic diatom adapted to chronic iron limitation.</title>
        <authorList>
            <person name="Lommer M."/>
            <person name="Specht M."/>
            <person name="Roy A.S."/>
            <person name="Kraemer L."/>
            <person name="Andreson R."/>
            <person name="Gutowska M.A."/>
            <person name="Wolf J."/>
            <person name="Bergner S.V."/>
            <person name="Schilhabel M.B."/>
            <person name="Klostermeier U.C."/>
            <person name="Beiko R.G."/>
            <person name="Rosenstiel P."/>
            <person name="Hippler M."/>
            <person name="Laroche J."/>
        </authorList>
    </citation>
    <scope>NUCLEOTIDE SEQUENCE [LARGE SCALE GENOMIC DNA]</scope>
    <source>
        <strain evidence="1 2">CCMP1005</strain>
    </source>
</reference>
<sequence length="58" mass="6844">CSRIHSQWQQRTSPSRRDQVCAKPRLVYRGQQSLNPRLSIYNLPVYSRPHRGHINFPG</sequence>
<accession>K0R7Y9</accession>
<protein>
    <submittedName>
        <fullName evidence="1">Uncharacterized protein</fullName>
    </submittedName>
</protein>
<evidence type="ECO:0000313" key="1">
    <source>
        <dbReference type="EMBL" id="EJK49593.1"/>
    </source>
</evidence>